<name>A0A6I4URY3_9SPHN</name>
<comment type="caution">
    <text evidence="3">The sequence shown here is derived from an EMBL/GenBank/DDBJ whole genome shotgun (WGS) entry which is preliminary data.</text>
</comment>
<feature type="chain" id="PRO_5026193435" evidence="2">
    <location>
        <begin position="29"/>
        <end position="217"/>
    </location>
</feature>
<protein>
    <submittedName>
        <fullName evidence="3">Pilus assembly protein CpaD</fullName>
    </submittedName>
</protein>
<dbReference type="Pfam" id="PF09476">
    <property type="entry name" value="Pilus_CpaD"/>
    <property type="match status" value="1"/>
</dbReference>
<dbReference type="EMBL" id="WTYK01000004">
    <property type="protein sequence ID" value="MXP41730.1"/>
    <property type="molecule type" value="Genomic_DNA"/>
</dbReference>
<organism evidence="3 4">
    <name type="scientific">Croceibacterium soli</name>
    <dbReference type="NCBI Taxonomy" id="1739690"/>
    <lineage>
        <taxon>Bacteria</taxon>
        <taxon>Pseudomonadati</taxon>
        <taxon>Pseudomonadota</taxon>
        <taxon>Alphaproteobacteria</taxon>
        <taxon>Sphingomonadales</taxon>
        <taxon>Erythrobacteraceae</taxon>
        <taxon>Croceibacterium</taxon>
    </lineage>
</organism>
<dbReference type="PROSITE" id="PS51257">
    <property type="entry name" value="PROKAR_LIPOPROTEIN"/>
    <property type="match status" value="1"/>
</dbReference>
<evidence type="ECO:0000313" key="4">
    <source>
        <dbReference type="Proteomes" id="UP000469159"/>
    </source>
</evidence>
<accession>A0A6I4URY3</accession>
<gene>
    <name evidence="3" type="ORF">GRI75_08750</name>
</gene>
<keyword evidence="2" id="KW-0732">Signal</keyword>
<keyword evidence="4" id="KW-1185">Reference proteome</keyword>
<reference evidence="3 4" key="1">
    <citation type="submission" date="2019-12" db="EMBL/GenBank/DDBJ databases">
        <title>Genomic-based taxomic classification of the family Erythrobacteraceae.</title>
        <authorList>
            <person name="Xu L."/>
        </authorList>
    </citation>
    <scope>NUCLEOTIDE SEQUENCE [LARGE SCALE GENOMIC DNA]</scope>
    <source>
        <strain evidence="3 4">MCCC 1K02066</strain>
    </source>
</reference>
<proteinExistence type="predicted"/>
<dbReference type="RefSeq" id="WP_160746577.1">
    <property type="nucleotide sequence ID" value="NZ_WTYK01000004.1"/>
</dbReference>
<evidence type="ECO:0000256" key="2">
    <source>
        <dbReference type="SAM" id="SignalP"/>
    </source>
</evidence>
<dbReference type="AlphaFoldDB" id="A0A6I4URY3"/>
<evidence type="ECO:0000256" key="1">
    <source>
        <dbReference type="SAM" id="MobiDB-lite"/>
    </source>
</evidence>
<feature type="signal peptide" evidence="2">
    <location>
        <begin position="1"/>
        <end position="28"/>
    </location>
</feature>
<feature type="region of interest" description="Disordered" evidence="1">
    <location>
        <begin position="196"/>
        <end position="217"/>
    </location>
</feature>
<evidence type="ECO:0000313" key="3">
    <source>
        <dbReference type="EMBL" id="MXP41730.1"/>
    </source>
</evidence>
<sequence length="217" mass="22165">MPLSSKRAAAAALALSLGLALSACNSVAGTNRSLDSVKQPVVQRSTYTLDLPASFDGLSVPEQARLADWFDTMNLRYGDRIGIDDAAASPAVREDIAAIAGRYGLLVSDGAPVTQGFVAPGSVRVVVTRSSAHVPGCPDWSDQHAEHSQNATSPGFGCAVNGNMAAMIADPEHLLRGAEGTGETVVMSSTKAINTYRDRPSTGAGGLPAASAQGGGN</sequence>
<dbReference type="InterPro" id="IPR019027">
    <property type="entry name" value="Pilus_biogenesis_CpaD-related"/>
</dbReference>
<dbReference type="Proteomes" id="UP000469159">
    <property type="component" value="Unassembled WGS sequence"/>
</dbReference>
<dbReference type="OrthoDB" id="9802674at2"/>